<keyword evidence="1" id="KW-1133">Transmembrane helix</keyword>
<accession>A0A8B4GZK2</accession>
<feature type="signal peptide" evidence="2">
    <location>
        <begin position="1"/>
        <end position="30"/>
    </location>
</feature>
<evidence type="ECO:0000313" key="3">
    <source>
        <dbReference type="EMBL" id="SPW23825.1"/>
    </source>
</evidence>
<dbReference type="AlphaFoldDB" id="A0A8B4GZK2"/>
<keyword evidence="2" id="KW-0732">Signal</keyword>
<proteinExistence type="predicted"/>
<name>A0A8B4GZK2_9CORY</name>
<protein>
    <recommendedName>
        <fullName evidence="5">Secreted protein</fullName>
    </recommendedName>
</protein>
<comment type="caution">
    <text evidence="3">The sequence shown here is derived from an EMBL/GenBank/DDBJ whole genome shotgun (WGS) entry which is preliminary data.</text>
</comment>
<evidence type="ECO:0000256" key="1">
    <source>
        <dbReference type="SAM" id="Phobius"/>
    </source>
</evidence>
<gene>
    <name evidence="3" type="ORF">NCTC10254_00187</name>
</gene>
<organism evidence="3 4">
    <name type="scientific">Corynebacterium matruchotii</name>
    <dbReference type="NCBI Taxonomy" id="43768"/>
    <lineage>
        <taxon>Bacteria</taxon>
        <taxon>Bacillati</taxon>
        <taxon>Actinomycetota</taxon>
        <taxon>Actinomycetes</taxon>
        <taxon>Mycobacteriales</taxon>
        <taxon>Corynebacteriaceae</taxon>
        <taxon>Corynebacterium</taxon>
    </lineage>
</organism>
<feature type="chain" id="PRO_5032404657" description="Secreted protein" evidence="2">
    <location>
        <begin position="31"/>
        <end position="82"/>
    </location>
</feature>
<feature type="transmembrane region" description="Helical" evidence="1">
    <location>
        <begin position="40"/>
        <end position="64"/>
    </location>
</feature>
<dbReference type="Proteomes" id="UP000249886">
    <property type="component" value="Unassembled WGS sequence"/>
</dbReference>
<sequence>MFSTMKRRTKVAVITVCTALAVTSVSPASAASLSKDVEDTVYGSALMSAAFPVMTATLLACAYAKPLVAATSGPDFCTRAVM</sequence>
<keyword evidence="1" id="KW-0472">Membrane</keyword>
<evidence type="ECO:0008006" key="5">
    <source>
        <dbReference type="Google" id="ProtNLM"/>
    </source>
</evidence>
<reference evidence="3 4" key="1">
    <citation type="submission" date="2018-06" db="EMBL/GenBank/DDBJ databases">
        <authorList>
            <consortium name="Pathogen Informatics"/>
            <person name="Doyle S."/>
        </authorList>
    </citation>
    <scope>NUCLEOTIDE SEQUENCE [LARGE SCALE GENOMIC DNA]</scope>
    <source>
        <strain evidence="3 4">NCTC10254</strain>
    </source>
</reference>
<dbReference type="RefSeq" id="WP_315196696.1">
    <property type="nucleotide sequence ID" value="NZ_CAUVED010000026.1"/>
</dbReference>
<evidence type="ECO:0000256" key="2">
    <source>
        <dbReference type="SAM" id="SignalP"/>
    </source>
</evidence>
<dbReference type="EMBL" id="UARK01000001">
    <property type="protein sequence ID" value="SPW23825.1"/>
    <property type="molecule type" value="Genomic_DNA"/>
</dbReference>
<keyword evidence="1" id="KW-0812">Transmembrane</keyword>
<evidence type="ECO:0000313" key="4">
    <source>
        <dbReference type="Proteomes" id="UP000249886"/>
    </source>
</evidence>